<organism evidence="1 2">
    <name type="scientific">Paenibacillus rigui</name>
    <dbReference type="NCBI Taxonomy" id="554312"/>
    <lineage>
        <taxon>Bacteria</taxon>
        <taxon>Bacillati</taxon>
        <taxon>Bacillota</taxon>
        <taxon>Bacilli</taxon>
        <taxon>Bacillales</taxon>
        <taxon>Paenibacillaceae</taxon>
        <taxon>Paenibacillus</taxon>
    </lineage>
</organism>
<reference evidence="1 2" key="1">
    <citation type="submission" date="2017-07" db="EMBL/GenBank/DDBJ databases">
        <title>Genome sequencing and assembly of Paenibacillus rigui.</title>
        <authorList>
            <person name="Mayilraj S."/>
        </authorList>
    </citation>
    <scope>NUCLEOTIDE SEQUENCE [LARGE SCALE GENOMIC DNA]</scope>
    <source>
        <strain evidence="1 2">JCM 16352</strain>
    </source>
</reference>
<gene>
    <name evidence="1" type="ORF">CF651_08650</name>
</gene>
<protein>
    <recommendedName>
        <fullName evidence="3">DGQHR domain-containing protein</fullName>
    </recommendedName>
</protein>
<keyword evidence="2" id="KW-1185">Reference proteome</keyword>
<dbReference type="EMBL" id="NMQW01000012">
    <property type="protein sequence ID" value="OXM86904.1"/>
    <property type="molecule type" value="Genomic_DNA"/>
</dbReference>
<proteinExistence type="predicted"/>
<evidence type="ECO:0000313" key="1">
    <source>
        <dbReference type="EMBL" id="OXM86904.1"/>
    </source>
</evidence>
<name>A0A229UU50_9BACL</name>
<accession>A0A229UU50</accession>
<dbReference type="OrthoDB" id="2439680at2"/>
<dbReference type="AlphaFoldDB" id="A0A229UU50"/>
<sequence length="391" mass="45685">MDTISSLSELLAEQKASSYIEIPGVASRTFGQTTLSTTLPMSKLFSIYEVDLEVQRAIVPQNLSKLMDYIMLYMDHQQGIYFPGIILSARGAGEYDEEQKVYRLQAIEKLYVVDGQHRLAAFRRLMETLQSNMARAKDRREYDRMEEISAKLSKLYTFPMSTMIYLDINARQERQLFSDINKLPRKIGGNLAVLREQRRFYHVLASQVAEKAPAMKQISVDRFTERGKGPEFLFSYHLLVEIMAGLFEGRLKSAARNNGYYFKDEEVEEHLKLASYYFDTLLRYLPEPEKGELCWSENIQIALSLFFHEEVTKTGKFNRYALEYAMKILPHIDWNAIYVGDEKDRLPRRSRIMKAYQYIKDFYQEHHLFLIREDQLLEKANVSEIAEEDAG</sequence>
<dbReference type="Proteomes" id="UP000215509">
    <property type="component" value="Unassembled WGS sequence"/>
</dbReference>
<dbReference type="Pfam" id="PF14072">
    <property type="entry name" value="DndB"/>
    <property type="match status" value="1"/>
</dbReference>
<evidence type="ECO:0008006" key="3">
    <source>
        <dbReference type="Google" id="ProtNLM"/>
    </source>
</evidence>
<dbReference type="CDD" id="cd16414">
    <property type="entry name" value="dndB_like"/>
    <property type="match status" value="1"/>
</dbReference>
<dbReference type="InterPro" id="IPR017642">
    <property type="entry name" value="DNA_S_mod_DndB"/>
</dbReference>
<dbReference type="NCBIfam" id="TIGR03187">
    <property type="entry name" value="DGQHR"/>
    <property type="match status" value="1"/>
</dbReference>
<comment type="caution">
    <text evidence="1">The sequence shown here is derived from an EMBL/GenBank/DDBJ whole genome shotgun (WGS) entry which is preliminary data.</text>
</comment>
<dbReference type="RefSeq" id="WP_094014453.1">
    <property type="nucleotide sequence ID" value="NZ_NMQW01000012.1"/>
</dbReference>
<dbReference type="InterPro" id="IPR017601">
    <property type="entry name" value="DGQHR-contain_dom"/>
</dbReference>
<evidence type="ECO:0000313" key="2">
    <source>
        <dbReference type="Proteomes" id="UP000215509"/>
    </source>
</evidence>